<dbReference type="CDD" id="cd03445">
    <property type="entry name" value="Thioesterase_II_repeat2"/>
    <property type="match status" value="1"/>
</dbReference>
<evidence type="ECO:0000313" key="3">
    <source>
        <dbReference type="EMBL" id="MBW2940990.1"/>
    </source>
</evidence>
<dbReference type="Proteomes" id="UP001166291">
    <property type="component" value="Unassembled WGS sequence"/>
</dbReference>
<keyword evidence="4" id="KW-1185">Reference proteome</keyword>
<evidence type="ECO:0000259" key="2">
    <source>
        <dbReference type="Pfam" id="PF20789"/>
    </source>
</evidence>
<dbReference type="CDD" id="cd03444">
    <property type="entry name" value="Thioesterase_II_repeat1"/>
    <property type="match status" value="1"/>
</dbReference>
<gene>
    <name evidence="3" type="ORF">KXJ70_09395</name>
</gene>
<feature type="domain" description="Acyl-CoA thioesterase-like N-terminal HotDog" evidence="1">
    <location>
        <begin position="36"/>
        <end position="114"/>
    </location>
</feature>
<feature type="domain" description="Acyl-CoA thioesterase-like C-terminal" evidence="2">
    <location>
        <begin position="165"/>
        <end position="285"/>
    </location>
</feature>
<dbReference type="InterPro" id="IPR003703">
    <property type="entry name" value="Acyl_CoA_thio"/>
</dbReference>
<dbReference type="Pfam" id="PF20789">
    <property type="entry name" value="4HBT_3C"/>
    <property type="match status" value="1"/>
</dbReference>
<organism evidence="3 4">
    <name type="scientific">Zhongshania aquimaris</name>
    <dbReference type="NCBI Taxonomy" id="2857107"/>
    <lineage>
        <taxon>Bacteria</taxon>
        <taxon>Pseudomonadati</taxon>
        <taxon>Pseudomonadota</taxon>
        <taxon>Gammaproteobacteria</taxon>
        <taxon>Cellvibrionales</taxon>
        <taxon>Spongiibacteraceae</taxon>
        <taxon>Zhongshania</taxon>
    </lineage>
</organism>
<reference evidence="3" key="1">
    <citation type="submission" date="2021-07" db="EMBL/GenBank/DDBJ databases">
        <title>Zhongshania sp. CAU 1632 isolated from seawater.</title>
        <authorList>
            <person name="Kim W."/>
        </authorList>
    </citation>
    <scope>NUCLEOTIDE SEQUENCE</scope>
    <source>
        <strain evidence="3">CAU 1632</strain>
    </source>
</reference>
<dbReference type="InterPro" id="IPR049450">
    <property type="entry name" value="ACOT8-like_C"/>
</dbReference>
<dbReference type="PANTHER" id="PTHR11066">
    <property type="entry name" value="ACYL-COA THIOESTERASE"/>
    <property type="match status" value="1"/>
</dbReference>
<accession>A0ABS6VTA1</accession>
<sequence length="287" mass="32332">MNISTSTRYIPNASEMLQFDEIGKDLFRARHNLDNMAGVTFGGQALGQSLAAATLTVDDWQCHSLSGVFMRGGIIDEPIDYRVERLSDSRSFATRRVTAEQRGRVIFELQCSFHKGEAGLSHQFADLGNPADPKSLLNLEQFAKQNAHRLPEHIVAVLSKPYIFELRMLEPEHYFDSPDTSFRDYWIRLPSAKVVNDERDHHSLLVLLSDYWMPGTIAVSHGRDSGINFLASLNHSMWIHAPVKVDQWLLYRTESHWAANGRGLATGKILTQSGQLIATVTQEAVLR</sequence>
<dbReference type="InterPro" id="IPR049449">
    <property type="entry name" value="TesB_ACOT8-like_N"/>
</dbReference>
<dbReference type="Pfam" id="PF13622">
    <property type="entry name" value="4HBT_3"/>
    <property type="match status" value="1"/>
</dbReference>
<dbReference type="PANTHER" id="PTHR11066:SF34">
    <property type="entry name" value="ACYL-COENZYME A THIOESTERASE 8"/>
    <property type="match status" value="1"/>
</dbReference>
<dbReference type="EMBL" id="JAHWDQ010000002">
    <property type="protein sequence ID" value="MBW2940990.1"/>
    <property type="molecule type" value="Genomic_DNA"/>
</dbReference>
<dbReference type="RefSeq" id="WP_219043251.1">
    <property type="nucleotide sequence ID" value="NZ_JAHWDQ010000002.1"/>
</dbReference>
<proteinExistence type="predicted"/>
<evidence type="ECO:0000313" key="4">
    <source>
        <dbReference type="Proteomes" id="UP001166291"/>
    </source>
</evidence>
<name>A0ABS6VTA1_9GAMM</name>
<protein>
    <submittedName>
        <fullName evidence="3">Thioesterase family protein</fullName>
    </submittedName>
</protein>
<comment type="caution">
    <text evidence="3">The sequence shown here is derived from an EMBL/GenBank/DDBJ whole genome shotgun (WGS) entry which is preliminary data.</text>
</comment>
<evidence type="ECO:0000259" key="1">
    <source>
        <dbReference type="Pfam" id="PF13622"/>
    </source>
</evidence>